<dbReference type="Pfam" id="PF01904">
    <property type="entry name" value="DUF72"/>
    <property type="match status" value="1"/>
</dbReference>
<keyword evidence="2" id="KW-1185">Reference proteome</keyword>
<evidence type="ECO:0000313" key="1">
    <source>
        <dbReference type="EMBL" id="TCS85813.1"/>
    </source>
</evidence>
<dbReference type="Proteomes" id="UP000295807">
    <property type="component" value="Unassembled WGS sequence"/>
</dbReference>
<protein>
    <submittedName>
        <fullName evidence="1">Uncharacterized protein YecE (DUF72 family)</fullName>
    </submittedName>
</protein>
<sequence>MKKGRIHIGTSGWHYKHWIGPFYPEGTRNNEQLEFYLKHFKTVELNNPFYRLPSPGTFENWAKSVPAGFLFSIKGNRYVTHMKKLKVAANDLDYFFEGVGQLGKKAGPVLYQLPPRWKVNVERLKGFLDILPTDQRYTFEFRDHSWYREDIYELLRQHNCAFCIYELAGHQSPEEVSADFVYVRLHGPGGKYQGKYTQGTLKKWAKKCLHWQKNGKDVLVYFDNDQAGYAPANARELAEMTGAAG</sequence>
<dbReference type="SUPFAM" id="SSF117396">
    <property type="entry name" value="TM1631-like"/>
    <property type="match status" value="1"/>
</dbReference>
<reference evidence="1 2" key="1">
    <citation type="submission" date="2019-03" db="EMBL/GenBank/DDBJ databases">
        <title>Genomic Encyclopedia of Type Strains, Phase IV (KMG-IV): sequencing the most valuable type-strain genomes for metagenomic binning, comparative biology and taxonomic classification.</title>
        <authorList>
            <person name="Goeker M."/>
        </authorList>
    </citation>
    <scope>NUCLEOTIDE SEQUENCE [LARGE SCALE GENOMIC DNA]</scope>
    <source>
        <strain evidence="1 2">DSM 21100</strain>
    </source>
</reference>
<dbReference type="PANTHER" id="PTHR30348:SF4">
    <property type="entry name" value="DUF72 DOMAIN-CONTAINING PROTEIN"/>
    <property type="match status" value="1"/>
</dbReference>
<dbReference type="PANTHER" id="PTHR30348">
    <property type="entry name" value="UNCHARACTERIZED PROTEIN YECE"/>
    <property type="match status" value="1"/>
</dbReference>
<dbReference type="OrthoDB" id="9780310at2"/>
<evidence type="ECO:0000313" key="2">
    <source>
        <dbReference type="Proteomes" id="UP000295807"/>
    </source>
</evidence>
<accession>A0A4R3KNK8</accession>
<dbReference type="InterPro" id="IPR036520">
    <property type="entry name" value="UPF0759_sf"/>
</dbReference>
<dbReference type="RefSeq" id="WP_132129938.1">
    <property type="nucleotide sequence ID" value="NZ_CP042432.1"/>
</dbReference>
<dbReference type="AlphaFoldDB" id="A0A4R3KNK8"/>
<gene>
    <name evidence="1" type="ORF">EDD80_11011</name>
</gene>
<organism evidence="1 2">
    <name type="scientific">Anseongella ginsenosidimutans</name>
    <dbReference type="NCBI Taxonomy" id="496056"/>
    <lineage>
        <taxon>Bacteria</taxon>
        <taxon>Pseudomonadati</taxon>
        <taxon>Bacteroidota</taxon>
        <taxon>Sphingobacteriia</taxon>
        <taxon>Sphingobacteriales</taxon>
        <taxon>Sphingobacteriaceae</taxon>
        <taxon>Anseongella</taxon>
    </lineage>
</organism>
<proteinExistence type="predicted"/>
<dbReference type="Gene3D" id="3.20.20.410">
    <property type="entry name" value="Protein of unknown function UPF0759"/>
    <property type="match status" value="1"/>
</dbReference>
<dbReference type="EMBL" id="SMAD01000010">
    <property type="protein sequence ID" value="TCS85813.1"/>
    <property type="molecule type" value="Genomic_DNA"/>
</dbReference>
<name>A0A4R3KNK8_9SPHI</name>
<dbReference type="InterPro" id="IPR002763">
    <property type="entry name" value="DUF72"/>
</dbReference>
<comment type="caution">
    <text evidence="1">The sequence shown here is derived from an EMBL/GenBank/DDBJ whole genome shotgun (WGS) entry which is preliminary data.</text>
</comment>